<dbReference type="GO" id="GO:0016887">
    <property type="term" value="F:ATP hydrolysis activity"/>
    <property type="evidence" value="ECO:0007669"/>
    <property type="project" value="InterPro"/>
</dbReference>
<keyword evidence="5" id="KW-1278">Translocase</keyword>
<dbReference type="Gene3D" id="3.40.50.300">
    <property type="entry name" value="P-loop containing nucleotide triphosphate hydrolases"/>
    <property type="match status" value="1"/>
</dbReference>
<proteinExistence type="predicted"/>
<keyword evidence="6" id="KW-0472">Membrane</keyword>
<keyword evidence="3" id="KW-0201">Cytochrome c-type biogenesis</keyword>
<dbReference type="Proteomes" id="UP000297475">
    <property type="component" value="Unassembled WGS sequence"/>
</dbReference>
<dbReference type="OrthoDB" id="9800654at2"/>
<organism evidence="8 9">
    <name type="scientific">Natronospirillum operosum</name>
    <dbReference type="NCBI Taxonomy" id="2759953"/>
    <lineage>
        <taxon>Bacteria</taxon>
        <taxon>Pseudomonadati</taxon>
        <taxon>Pseudomonadota</taxon>
        <taxon>Gammaproteobacteria</taxon>
        <taxon>Oceanospirillales</taxon>
        <taxon>Natronospirillaceae</taxon>
        <taxon>Natronospirillum</taxon>
    </lineage>
</organism>
<dbReference type="PANTHER" id="PTHR43499">
    <property type="entry name" value="ABC TRANSPORTER I FAMILY MEMBER 1"/>
    <property type="match status" value="1"/>
</dbReference>
<evidence type="ECO:0000256" key="3">
    <source>
        <dbReference type="ARBA" id="ARBA00022748"/>
    </source>
</evidence>
<keyword evidence="4" id="KW-0067">ATP-binding</keyword>
<evidence type="ECO:0000256" key="6">
    <source>
        <dbReference type="ARBA" id="ARBA00023136"/>
    </source>
</evidence>
<name>A0A4Z0WIT4_9GAMM</name>
<evidence type="ECO:0000256" key="5">
    <source>
        <dbReference type="ARBA" id="ARBA00022967"/>
    </source>
</evidence>
<dbReference type="EMBL" id="SRMF01000001">
    <property type="protein sequence ID" value="TGG95363.1"/>
    <property type="molecule type" value="Genomic_DNA"/>
</dbReference>
<dbReference type="Pfam" id="PF00005">
    <property type="entry name" value="ABC_tran"/>
    <property type="match status" value="1"/>
</dbReference>
<keyword evidence="2" id="KW-0547">Nucleotide-binding</keyword>
<dbReference type="NCBIfam" id="TIGR01189">
    <property type="entry name" value="ccmA"/>
    <property type="match status" value="1"/>
</dbReference>
<dbReference type="RefSeq" id="WP_135480973.1">
    <property type="nucleotide sequence ID" value="NZ_SRMF01000001.1"/>
</dbReference>
<comment type="caution">
    <text evidence="8">The sequence shown here is derived from an EMBL/GenBank/DDBJ whole genome shotgun (WGS) entry which is preliminary data.</text>
</comment>
<keyword evidence="9" id="KW-1185">Reference proteome</keyword>
<dbReference type="GO" id="GO:0022857">
    <property type="term" value="F:transmembrane transporter activity"/>
    <property type="evidence" value="ECO:0007669"/>
    <property type="project" value="InterPro"/>
</dbReference>
<dbReference type="GO" id="GO:0017004">
    <property type="term" value="P:cytochrome complex assembly"/>
    <property type="evidence" value="ECO:0007669"/>
    <property type="project" value="UniProtKB-KW"/>
</dbReference>
<dbReference type="GO" id="GO:0005524">
    <property type="term" value="F:ATP binding"/>
    <property type="evidence" value="ECO:0007669"/>
    <property type="project" value="UniProtKB-KW"/>
</dbReference>
<sequence>MPNTAQPAPTEPVLAARRLSCERDERLLFSDLALQLAPGEALRIAGRNGSGKTTLMRGLVGLNIEVTGAVDWAETPSGAVPWLYVGHRPGISAHLTVVENLRFLAHLRDLDPDPAALAAALEAVDLSAFDDSLGHQLSAGQQRRVLLALLYLPGLPRCWVLDEPFTALDRQGVAALEAHLRAHCEQGGSLLFSTHHEPAGFVYRTLQLDTQAAAAAEAG</sequence>
<gene>
    <name evidence="8" type="primary">ccmA</name>
    <name evidence="8" type="ORF">E4656_02770</name>
</gene>
<evidence type="ECO:0000313" key="8">
    <source>
        <dbReference type="EMBL" id="TGG95363.1"/>
    </source>
</evidence>
<evidence type="ECO:0000256" key="4">
    <source>
        <dbReference type="ARBA" id="ARBA00022840"/>
    </source>
</evidence>
<dbReference type="PROSITE" id="PS50893">
    <property type="entry name" value="ABC_TRANSPORTER_2"/>
    <property type="match status" value="1"/>
</dbReference>
<reference evidence="8 9" key="1">
    <citation type="submission" date="2019-04" db="EMBL/GenBank/DDBJ databases">
        <title>Natronospirillum operosus gen. nov., sp. nov., a haloalkaliphilic satellite isolated from decaying biomass of laboratory culture of cyanobacterium Geitlerinema sp. and proposal of Natronospirillaceae fam. nov. and Saccharospirillaceae fam. nov.</title>
        <authorList>
            <person name="Kevbrin V."/>
            <person name="Boltyanskaya Y."/>
            <person name="Koziaeva V."/>
            <person name="Grouzdev D.S."/>
            <person name="Park M."/>
            <person name="Cho J."/>
        </authorList>
    </citation>
    <scope>NUCLEOTIDE SEQUENCE [LARGE SCALE GENOMIC DNA]</scope>
    <source>
        <strain evidence="8 9">G-116</strain>
    </source>
</reference>
<dbReference type="PANTHER" id="PTHR43499:SF1">
    <property type="entry name" value="ABC TRANSPORTER I FAMILY MEMBER 1"/>
    <property type="match status" value="1"/>
</dbReference>
<keyword evidence="1" id="KW-0813">Transport</keyword>
<evidence type="ECO:0000259" key="7">
    <source>
        <dbReference type="PROSITE" id="PS50893"/>
    </source>
</evidence>
<dbReference type="InterPro" id="IPR005895">
    <property type="entry name" value="ABC_transptr_haem_export_CcmA"/>
</dbReference>
<dbReference type="NCBIfam" id="NF010061">
    <property type="entry name" value="PRK13538.1"/>
    <property type="match status" value="1"/>
</dbReference>
<dbReference type="InterPro" id="IPR003439">
    <property type="entry name" value="ABC_transporter-like_ATP-bd"/>
</dbReference>
<dbReference type="InterPro" id="IPR003593">
    <property type="entry name" value="AAA+_ATPase"/>
</dbReference>
<dbReference type="AlphaFoldDB" id="A0A4Z0WIT4"/>
<evidence type="ECO:0000313" key="9">
    <source>
        <dbReference type="Proteomes" id="UP000297475"/>
    </source>
</evidence>
<accession>A0A4Z0WIT4</accession>
<feature type="domain" description="ABC transporter" evidence="7">
    <location>
        <begin position="14"/>
        <end position="218"/>
    </location>
</feature>
<evidence type="ECO:0000256" key="2">
    <source>
        <dbReference type="ARBA" id="ARBA00022741"/>
    </source>
</evidence>
<dbReference type="SUPFAM" id="SSF52540">
    <property type="entry name" value="P-loop containing nucleoside triphosphate hydrolases"/>
    <property type="match status" value="1"/>
</dbReference>
<dbReference type="PROSITE" id="PS00211">
    <property type="entry name" value="ABC_TRANSPORTER_1"/>
    <property type="match status" value="1"/>
</dbReference>
<dbReference type="InterPro" id="IPR017871">
    <property type="entry name" value="ABC_transporter-like_CS"/>
</dbReference>
<dbReference type="SMART" id="SM00382">
    <property type="entry name" value="AAA"/>
    <property type="match status" value="1"/>
</dbReference>
<evidence type="ECO:0000256" key="1">
    <source>
        <dbReference type="ARBA" id="ARBA00022448"/>
    </source>
</evidence>
<protein>
    <submittedName>
        <fullName evidence="8">Cytochrome c biogenesis heme-transporting ATPase CcmA</fullName>
    </submittedName>
</protein>
<dbReference type="InterPro" id="IPR027417">
    <property type="entry name" value="P-loop_NTPase"/>
</dbReference>